<dbReference type="Proteomes" id="UP000078237">
    <property type="component" value="Unassembled WGS sequence"/>
</dbReference>
<dbReference type="InterPro" id="IPR046541">
    <property type="entry name" value="DUF6606"/>
</dbReference>
<keyword evidence="3" id="KW-0645">Protease</keyword>
<evidence type="ECO:0000259" key="8">
    <source>
        <dbReference type="Pfam" id="PF12340"/>
    </source>
</evidence>
<dbReference type="GO" id="GO:0006508">
    <property type="term" value="P:proteolysis"/>
    <property type="evidence" value="ECO:0007669"/>
    <property type="project" value="UniProtKB-KW"/>
</dbReference>
<comment type="caution">
    <text evidence="11">The sequence shown here is derived from an EMBL/GenBank/DDBJ whole genome shotgun (WGS) entry which is preliminary data.</text>
</comment>
<evidence type="ECO:0000259" key="9">
    <source>
        <dbReference type="Pfam" id="PF12359"/>
    </source>
</evidence>
<feature type="domain" description="DUF3638" evidence="8">
    <location>
        <begin position="2079"/>
        <end position="2242"/>
    </location>
</feature>
<evidence type="ECO:0000256" key="7">
    <source>
        <dbReference type="SAM" id="MobiDB-lite"/>
    </source>
</evidence>
<gene>
    <name evidence="11" type="ORF">MMYC01_204711</name>
</gene>
<evidence type="ECO:0000256" key="3">
    <source>
        <dbReference type="ARBA" id="ARBA00022670"/>
    </source>
</evidence>
<feature type="domain" description="DUF6606" evidence="10">
    <location>
        <begin position="22"/>
        <end position="290"/>
    </location>
</feature>
<feature type="region of interest" description="Disordered" evidence="7">
    <location>
        <begin position="2797"/>
        <end position="2817"/>
    </location>
</feature>
<dbReference type="GO" id="GO:0004843">
    <property type="term" value="F:cysteine-type deubiquitinase activity"/>
    <property type="evidence" value="ECO:0007669"/>
    <property type="project" value="UniProtKB-EC"/>
</dbReference>
<dbReference type="Pfam" id="PF20255">
    <property type="entry name" value="DUF6606"/>
    <property type="match status" value="1"/>
</dbReference>
<dbReference type="VEuPathDB" id="FungiDB:MMYC01_204711"/>
<evidence type="ECO:0000313" key="11">
    <source>
        <dbReference type="EMBL" id="KXX79354.1"/>
    </source>
</evidence>
<sequence>MDNPADGPGRIAVADGSLMYSINHVFLPPRTPGKDDMNPGHERDLVKFLLCSIREFSNESPATKSAQLSQVARMLERLLTTQPGSETSDKKITMAEVIRKLERGECALFHARAQNAGLLLTVREHDILFEAFELLAPNTNVMSCRGRLIREFPDCAAVVSRTVVYDSNFLDEFINVLCRLELEESSVARPKTMKSDKAHDEERETVSPILVTDMLMATLSGVGRDVEPRRISKRSREQVNWDYSHLPFHRSPTWLLVRVAMRLVLERQPGNEECQSLYKAVTAFHHGWLLKQAVLANLDSDLRFAMSAKLVRRLVKLNPEQDLCWLQKTRQSIAENYNELELWWKRTQAEDIPNQAYHLNQLRFRPDSNLRLKQLSKHLSWIHSRFPANDLPYLSSGPLEPFVLLDFETWMESNLTTWVAHQLQQIQTSLPTPTEIDRDLQRLQSLEQNYRKGAGAFYNGNAEALSLMYLNIMELWITMDKLAGEYIPLLREYDPGFPENKLLHPLILPTRRQMARLLEVESYLSKRRNQAQNGYPLAFSDFGGKTSFAVRHFDSSPHHQSLHQDLYAAAERTQVEKLSEYYVMRNRYEELLKEKASSTHDKEWGYREYCNPACNACELEKYIASLSINIFEWPLPDNDDQAKAVVFEINVPETVAIWRDMTTDLFLDAFMDRPVSHSEAQLWFASHQFGFEHRFKSFSTRTSRVQLASHVKPVGASHYRTKHVSAVTDKDVCIQSSWSCYDYYESTEMICSRAVFCNPRIPAKCSHADHQRVPQLRKWTLSMGHTSNAVVAAQSDCPPAMSLDEFRSFGHLRSDVSLQWANVLCQLAIPSLDWNKESTYYLVLQACLEAGPPSVNGSVARRAHSDLLDDGFASRMVGALSHALNRFGENWQNDIAVSVLTSLATRVLSLSPSSSLALIESLLKFLARVRNVTIRWARQLLDKVADSKDPAKVRDDLRQKVLMAALICISTFDVELVHLNAVLRSPDHLSLLMEAAILTQAHMPAMSDLSDPILVLLRHRWRRIMHASFQLVAQQVVELRNSGFHEAISRFWADYTRENAWSVRPGQQQHILEAIMARKNGGTIGATFNLLEARLLVDGYPLSRLPPEYEAHPTYTELFGTQILGVTPSKRDGMRFSACRDQQGWLVHFAMVDSKLIIQAVRDGGVDFSEESSGGTEICEFIPSSELEGDVPASFVKNYAHWLRLGTRTIEFRPAKNPWTPSATNWVLTQENSCDVLRQGDYYLVDPHSLTATTLSKMLEPIESKNLDIILHKVNRVVLLDLPRFSLSFTLVEGESNVRSKHYSGMCIDENQSLGTLVGLQNKLILKEEGASKPSTPQRIVLVPRGRLSTEKILNHINVTVHVSDTIHVKHDAFTVDSKLGCIIGSGPLHSKLYLCLLHALTSHCLPDSLTQRTGTEEAFRILNSASVQSFQRLDEESHDFLHEIAKLSPRRLFYPSHLQNMEQIDWSDSLPVLSQHDGFLSAVEPILAHAKDCELLLHQTSRGDECPFAIEPIYRSSNLLVERATIRNAIFRVSGFGAEDHTSGHDSGYLGRHRIQDPSGYEKRTRTKLVASCIASGRQQLVSRPSGRLTEAILETTGLEFQGYPPCVDIRFTLKHLLPPSTSLKGLWCGLHRALAREPNRYKILFFLSALLYAEDADWDLVQALMAISNGRAKFHDTITPPTEPRYNLKYTVSSLGRIVREIIDENLSRFEQCSVSYSDLPEVRGIPWKEAKFTRHQIWKARCKDKVARFVSELESQWSRGWTVEEPTDEYYWDYMNVHGIMCKVRDAVELSRNSDSFYNYLSQLGDELGRMSSLSDSEVQGSPWQDLPSLLSERGPEASRLGYLRCSDLFSKPAPQTDRPQLENFAYLCQRATQRAGDSHSLSHLLGQLLQLTGQQPYQVDYIKELQDSSKSAPIPRNQLAEGLINTDLFDKYLIRCRAKSEQIRRSIDEALRGHCIAHETCQGSGLCPRISPVFLLQRLTRTFWGVLPADWKVCLVNYGLSLVYLQRAERLAKARRRSNRQTDFLKELLNLGSHGCNEGDPLKYPENLILELEQGILIRPVQQRIAAAMRDPPGALADGDRIVRVVVAKPQSKQMMHTLIGTLGGLINRRIFHLPISREARLSRDGVQAVHRMLATCKNDRGILLVQPEHLLSFKLMGLERTWAEGAEADPVGEMILDTYRQFEDDSRDIVDESDENFSVKFELMYTMGQQQPIDMSPDRWALIQNLMDIVVDVSRKLAKGPDSSIRDGLLLVEDKARGRFPTVRVLEESAGVRLVTAVGKQVTAVADEVYSTGLSGFPIQHLPMKMRRAALEYMLNSDIPPERITTVEDTSSGFFNQDTTKNALLLLRGLLAGGILLFALGQKRFRVNYGLAPDRRPPTMLAVPYRAKDSPAPRSEFSHPDVVIVLTCLSYYYQGLSDDELRTSLETLSRSDQAEQEYARWAAASPQLPSSLRHFSSVNLRDKALCTQSIFSALRFTKPAIDFYLGNIVFPREMREFPFKLSASGWDLARPKQHPLTGFSGTTDSKYVLPLSIEPLDLPEQRHTNSSVLSCLLQNENTVLELGGHSHPSALTVDMLLSTVTTSSQPMRVILDVGAQIIELSNLQVAQRWLDLVPTHEADAVIFFNDHDELSVLTRNGMVDLFLTSPFTTQTEQCLVFLDQAHTRGTDLKLPDDYRAAVTLGPGVTKDTLVQACMRMRKLGNGQSVTFCVSPEMQRRIRCLGNLDVSRSLTVSDILLCAIVETWDDARRSIPLWATQGIRHQRQEVVWSRIDKTGKLSKQDVRDYLENEAQTLEQRYRPLSGTNEAEHPESLTSMLEEALQLESRQNQVAKIKQKCIDSGFGNGGSATSLQEEQERELAPEMEQERQVQRPPPRAPASHNLHSDVISFATSGIMTRNSTAFMPAFKALAESSASQHFPASEFPSELLATADFARTLEPEGPTLSYSDAHHRPVQWILTQAVDSSEARYGMHMVVISSWEADRLKAKLQALPPISSLSSPSSSWPSPTQSSTRRPPVFLRAYLPRSSLSFRTLEDLTFYTIPRSSFSPPFPPPELVLQLNLFAGQLYLRSYADYQRACRYLGLSYVENKDEDGDGGNNNGPSADGFVGKREYSECEFERSPVAFLAALYKRIRKDCMSIEKTHLGRMLGGEILRERDFEGIDGEGGDGSNG</sequence>
<evidence type="ECO:0000256" key="4">
    <source>
        <dbReference type="ARBA" id="ARBA00022786"/>
    </source>
</evidence>
<dbReference type="EMBL" id="LCTW02000089">
    <property type="protein sequence ID" value="KXX79354.1"/>
    <property type="molecule type" value="Genomic_DNA"/>
</dbReference>
<dbReference type="PANTHER" id="PTHR13367:SF34">
    <property type="match status" value="1"/>
</dbReference>
<reference evidence="11 12" key="1">
    <citation type="journal article" date="2016" name="Genome Announc.">
        <title>Genome Sequence of Madurella mycetomatis mm55, Isolated from a Human Mycetoma Case in Sudan.</title>
        <authorList>
            <person name="Smit S."/>
            <person name="Derks M.F."/>
            <person name="Bervoets S."/>
            <person name="Fahal A."/>
            <person name="van Leeuwen W."/>
            <person name="van Belkum A."/>
            <person name="van de Sande W.W."/>
        </authorList>
    </citation>
    <scope>NUCLEOTIDE SEQUENCE [LARGE SCALE GENOMIC DNA]</scope>
    <source>
        <strain evidence="12">mm55</strain>
    </source>
</reference>
<dbReference type="Pfam" id="PF12359">
    <property type="entry name" value="DUF3645"/>
    <property type="match status" value="1"/>
</dbReference>
<protein>
    <recommendedName>
        <fullName evidence="2">ubiquitinyl hydrolase 1</fullName>
        <ecNumber evidence="2">3.4.19.12</ecNumber>
    </recommendedName>
</protein>
<evidence type="ECO:0000256" key="6">
    <source>
        <dbReference type="ARBA" id="ARBA00022807"/>
    </source>
</evidence>
<feature type="region of interest" description="Disordered" evidence="7">
    <location>
        <begin position="2997"/>
        <end position="3016"/>
    </location>
</feature>
<dbReference type="STRING" id="100816.A0A175W8M8"/>
<proteinExistence type="predicted"/>
<name>A0A175W8M8_9PEZI</name>
<dbReference type="EC" id="3.4.19.12" evidence="2"/>
<evidence type="ECO:0000256" key="1">
    <source>
        <dbReference type="ARBA" id="ARBA00000707"/>
    </source>
</evidence>
<dbReference type="PANTHER" id="PTHR13367">
    <property type="entry name" value="UBIQUITIN THIOESTERASE"/>
    <property type="match status" value="1"/>
</dbReference>
<dbReference type="InterPro" id="IPR051346">
    <property type="entry name" value="OTU_Deubiquitinase"/>
</dbReference>
<evidence type="ECO:0000256" key="2">
    <source>
        <dbReference type="ARBA" id="ARBA00012759"/>
    </source>
</evidence>
<accession>A0A175W8M8</accession>
<comment type="catalytic activity">
    <reaction evidence="1">
        <text>Thiol-dependent hydrolysis of ester, thioester, amide, peptide and isopeptide bonds formed by the C-terminal Gly of ubiquitin (a 76-residue protein attached to proteins as an intracellular targeting signal).</text>
        <dbReference type="EC" id="3.4.19.12"/>
    </reaction>
</comment>
<dbReference type="Pfam" id="PF12340">
    <property type="entry name" value="DUF3638"/>
    <property type="match status" value="1"/>
</dbReference>
<feature type="domain" description="DUF3645" evidence="9">
    <location>
        <begin position="2380"/>
        <end position="2412"/>
    </location>
</feature>
<keyword evidence="12" id="KW-1185">Reference proteome</keyword>
<keyword evidence="5" id="KW-0378">Hydrolase</keyword>
<dbReference type="InterPro" id="IPR022105">
    <property type="entry name" value="DUF3645"/>
</dbReference>
<evidence type="ECO:0000259" key="10">
    <source>
        <dbReference type="Pfam" id="PF20255"/>
    </source>
</evidence>
<feature type="region of interest" description="Disordered" evidence="7">
    <location>
        <begin position="2845"/>
        <end position="2884"/>
    </location>
</feature>
<organism evidence="11 12">
    <name type="scientific">Madurella mycetomatis</name>
    <dbReference type="NCBI Taxonomy" id="100816"/>
    <lineage>
        <taxon>Eukaryota</taxon>
        <taxon>Fungi</taxon>
        <taxon>Dikarya</taxon>
        <taxon>Ascomycota</taxon>
        <taxon>Pezizomycotina</taxon>
        <taxon>Sordariomycetes</taxon>
        <taxon>Sordariomycetidae</taxon>
        <taxon>Sordariales</taxon>
        <taxon>Sordariales incertae sedis</taxon>
        <taxon>Madurella</taxon>
    </lineage>
</organism>
<evidence type="ECO:0000313" key="12">
    <source>
        <dbReference type="Proteomes" id="UP000078237"/>
    </source>
</evidence>
<dbReference type="InterPro" id="IPR022099">
    <property type="entry name" value="DUF3638"/>
</dbReference>
<dbReference type="OrthoDB" id="3182339at2759"/>
<keyword evidence="4" id="KW-0833">Ubl conjugation pathway</keyword>
<feature type="compositionally biased region" description="Basic and acidic residues" evidence="7">
    <location>
        <begin position="2860"/>
        <end position="2872"/>
    </location>
</feature>
<keyword evidence="6" id="KW-0788">Thiol protease</keyword>
<evidence type="ECO:0000256" key="5">
    <source>
        <dbReference type="ARBA" id="ARBA00022801"/>
    </source>
</evidence>